<evidence type="ECO:0000256" key="1">
    <source>
        <dbReference type="ARBA" id="ARBA00023125"/>
    </source>
</evidence>
<dbReference type="SUPFAM" id="SSF46955">
    <property type="entry name" value="Putative DNA-binding domain"/>
    <property type="match status" value="1"/>
</dbReference>
<comment type="caution">
    <text evidence="3">The sequence shown here is derived from an EMBL/GenBank/DDBJ whole genome shotgun (WGS) entry which is preliminary data.</text>
</comment>
<evidence type="ECO:0000259" key="2">
    <source>
        <dbReference type="PROSITE" id="PS50937"/>
    </source>
</evidence>
<dbReference type="RefSeq" id="WP_377197762.1">
    <property type="nucleotide sequence ID" value="NZ_JBHUHF010000001.1"/>
</dbReference>
<dbReference type="InterPro" id="IPR047057">
    <property type="entry name" value="MerR_fam"/>
</dbReference>
<dbReference type="InterPro" id="IPR009061">
    <property type="entry name" value="DNA-bd_dom_put_sf"/>
</dbReference>
<feature type="domain" description="HTH merR-type" evidence="2">
    <location>
        <begin position="1"/>
        <end position="70"/>
    </location>
</feature>
<dbReference type="PRINTS" id="PR00040">
    <property type="entry name" value="HTHMERR"/>
</dbReference>
<sequence>MRISELSERTGVSSASIKYYTREGLLPAGERTGYNSTAYDESHVARLRLIRALIDTGGLTVAAAGKVIAAIDDPDIVLDHVFGIAQQSVPRDATPPSAAAIEQVHAIMRERGWATVPQNPGIPLAAGVLDDLAMTRTDLSTVLPRYAEAIDMIAEADLDAVAASGDRDQMAEAVVVGIVLGDVLLAGLRRIAQESHTHRRYRGGVVPCQDHETDETTETKESS</sequence>
<organism evidence="3 4">
    <name type="scientific">Promicromonospora aerolata</name>
    <dbReference type="NCBI Taxonomy" id="195749"/>
    <lineage>
        <taxon>Bacteria</taxon>
        <taxon>Bacillati</taxon>
        <taxon>Actinomycetota</taxon>
        <taxon>Actinomycetes</taxon>
        <taxon>Micrococcales</taxon>
        <taxon>Promicromonosporaceae</taxon>
        <taxon>Promicromonospora</taxon>
    </lineage>
</organism>
<dbReference type="PROSITE" id="PS50937">
    <property type="entry name" value="HTH_MERR_2"/>
    <property type="match status" value="1"/>
</dbReference>
<keyword evidence="4" id="KW-1185">Reference proteome</keyword>
<dbReference type="PANTHER" id="PTHR30204:SF98">
    <property type="entry name" value="HTH-TYPE TRANSCRIPTIONAL REGULATOR ADHR"/>
    <property type="match status" value="1"/>
</dbReference>
<reference evidence="4" key="1">
    <citation type="journal article" date="2019" name="Int. J. Syst. Evol. Microbiol.">
        <title>The Global Catalogue of Microorganisms (GCM) 10K type strain sequencing project: providing services to taxonomists for standard genome sequencing and annotation.</title>
        <authorList>
            <consortium name="The Broad Institute Genomics Platform"/>
            <consortium name="The Broad Institute Genome Sequencing Center for Infectious Disease"/>
            <person name="Wu L."/>
            <person name="Ma J."/>
        </authorList>
    </citation>
    <scope>NUCLEOTIDE SEQUENCE [LARGE SCALE GENOMIC DNA]</scope>
    <source>
        <strain evidence="4">CCM 7043</strain>
    </source>
</reference>
<dbReference type="Gene3D" id="1.10.1660.10">
    <property type="match status" value="1"/>
</dbReference>
<dbReference type="Pfam" id="PF13411">
    <property type="entry name" value="MerR_1"/>
    <property type="match status" value="1"/>
</dbReference>
<dbReference type="EMBL" id="JBHUHF010000001">
    <property type="protein sequence ID" value="MFD2025892.1"/>
    <property type="molecule type" value="Genomic_DNA"/>
</dbReference>
<name>A0ABW4V8Y0_9MICO</name>
<keyword evidence="1" id="KW-0238">DNA-binding</keyword>
<evidence type="ECO:0000313" key="4">
    <source>
        <dbReference type="Proteomes" id="UP001597338"/>
    </source>
</evidence>
<dbReference type="CDD" id="cd04780">
    <property type="entry name" value="HTH_MerR-like_sg5"/>
    <property type="match status" value="1"/>
</dbReference>
<dbReference type="PANTHER" id="PTHR30204">
    <property type="entry name" value="REDOX-CYCLING DRUG-SENSING TRANSCRIPTIONAL ACTIVATOR SOXR"/>
    <property type="match status" value="1"/>
</dbReference>
<protein>
    <submittedName>
        <fullName evidence="3">MerR family transcriptional regulator</fullName>
    </submittedName>
</protein>
<evidence type="ECO:0000313" key="3">
    <source>
        <dbReference type="EMBL" id="MFD2025892.1"/>
    </source>
</evidence>
<dbReference type="SMART" id="SM00422">
    <property type="entry name" value="HTH_MERR"/>
    <property type="match status" value="1"/>
</dbReference>
<accession>A0ABW4V8Y0</accession>
<proteinExistence type="predicted"/>
<gene>
    <name evidence="3" type="ORF">ACFSL2_10255</name>
</gene>
<dbReference type="InterPro" id="IPR000551">
    <property type="entry name" value="MerR-type_HTH_dom"/>
</dbReference>
<dbReference type="Proteomes" id="UP001597338">
    <property type="component" value="Unassembled WGS sequence"/>
</dbReference>